<comment type="similarity">
    <text evidence="2">Belongs to the helicase family. RecQ subfamily.</text>
</comment>
<evidence type="ECO:0000256" key="6">
    <source>
        <dbReference type="ARBA" id="ARBA00022840"/>
    </source>
</evidence>
<keyword evidence="7" id="KW-0238">DNA-binding</keyword>
<dbReference type="GeneID" id="11471801"/>
<evidence type="ECO:0000313" key="17">
    <source>
        <dbReference type="Proteomes" id="UP000006790"/>
    </source>
</evidence>
<dbReference type="InterPro" id="IPR044876">
    <property type="entry name" value="HRDC_dom_sf"/>
</dbReference>
<dbReference type="Gene3D" id="3.40.50.300">
    <property type="entry name" value="P-loop containing nucleotide triphosphate hydrolases"/>
    <property type="match status" value="2"/>
</dbReference>
<gene>
    <name evidence="16" type="ordered locus">Ecym_2138</name>
</gene>
<evidence type="ECO:0000256" key="10">
    <source>
        <dbReference type="ARBA" id="ARBA00034617"/>
    </source>
</evidence>
<dbReference type="eggNOG" id="KOG0351">
    <property type="taxonomic scope" value="Eukaryota"/>
</dbReference>
<feature type="domain" description="Helicase ATP-binding" evidence="14">
    <location>
        <begin position="639"/>
        <end position="816"/>
    </location>
</feature>
<dbReference type="GO" id="GO:0006265">
    <property type="term" value="P:DNA topological change"/>
    <property type="evidence" value="ECO:0007669"/>
    <property type="project" value="EnsemblFungi"/>
</dbReference>
<evidence type="ECO:0000259" key="14">
    <source>
        <dbReference type="PROSITE" id="PS51192"/>
    </source>
</evidence>
<evidence type="ECO:0000259" key="15">
    <source>
        <dbReference type="PROSITE" id="PS51194"/>
    </source>
</evidence>
<dbReference type="GO" id="GO:0005524">
    <property type="term" value="F:ATP binding"/>
    <property type="evidence" value="ECO:0007669"/>
    <property type="project" value="UniProtKB-KW"/>
</dbReference>
<evidence type="ECO:0000256" key="13">
    <source>
        <dbReference type="SAM" id="MobiDB-lite"/>
    </source>
</evidence>
<dbReference type="Proteomes" id="UP000006790">
    <property type="component" value="Chromosome 2"/>
</dbReference>
<feature type="coiled-coil region" evidence="12">
    <location>
        <begin position="522"/>
        <end position="549"/>
    </location>
</feature>
<proteinExistence type="inferred from homology"/>
<dbReference type="STRING" id="931890.G8JNH4"/>
<dbReference type="InterPro" id="IPR027417">
    <property type="entry name" value="P-loop_NTPase"/>
</dbReference>
<dbReference type="Pfam" id="PF16124">
    <property type="entry name" value="RecQ_Zn_bind"/>
    <property type="match status" value="1"/>
</dbReference>
<comment type="catalytic activity">
    <reaction evidence="10">
        <text>Couples ATP hydrolysis with the unwinding of duplex DNA by translocating in the 3'-5' direction.</text>
        <dbReference type="EC" id="5.6.2.4"/>
    </reaction>
</comment>
<dbReference type="GO" id="GO:0000722">
    <property type="term" value="P:telomere maintenance via recombination"/>
    <property type="evidence" value="ECO:0007669"/>
    <property type="project" value="EnsemblFungi"/>
</dbReference>
<dbReference type="GO" id="GO:0031860">
    <property type="term" value="P:telomeric 3' overhang formation"/>
    <property type="evidence" value="ECO:0007669"/>
    <property type="project" value="EnsemblFungi"/>
</dbReference>
<dbReference type="PROSITE" id="PS00690">
    <property type="entry name" value="DEAH_ATP_HELICASE"/>
    <property type="match status" value="1"/>
</dbReference>
<evidence type="ECO:0000256" key="4">
    <source>
        <dbReference type="ARBA" id="ARBA00022801"/>
    </source>
</evidence>
<dbReference type="InterPro" id="IPR036388">
    <property type="entry name" value="WH-like_DNA-bd_sf"/>
</dbReference>
<keyword evidence="5" id="KW-0347">Helicase</keyword>
<evidence type="ECO:0000256" key="3">
    <source>
        <dbReference type="ARBA" id="ARBA00022741"/>
    </source>
</evidence>
<dbReference type="FunFam" id="3.40.50.300:FF:000340">
    <property type="entry name" value="Bloom syndrome, RecQ helicase"/>
    <property type="match status" value="1"/>
</dbReference>
<evidence type="ECO:0000256" key="11">
    <source>
        <dbReference type="ARBA" id="ARBA00034808"/>
    </source>
</evidence>
<dbReference type="InterPro" id="IPR014001">
    <property type="entry name" value="Helicase_ATP-bd"/>
</dbReference>
<protein>
    <recommendedName>
        <fullName evidence="11">DNA 3'-5' helicase</fullName>
        <ecNumber evidence="11">5.6.2.4</ecNumber>
    </recommendedName>
</protein>
<dbReference type="EMBL" id="CP002498">
    <property type="protein sequence ID" value="AET37890.1"/>
    <property type="molecule type" value="Genomic_DNA"/>
</dbReference>
<dbReference type="CDD" id="cd17920">
    <property type="entry name" value="DEXHc_RecQ"/>
    <property type="match status" value="1"/>
</dbReference>
<feature type="domain" description="Helicase C-terminal" evidence="15">
    <location>
        <begin position="838"/>
        <end position="987"/>
    </location>
</feature>
<organism evidence="16 17">
    <name type="scientific">Eremothecium cymbalariae (strain CBS 270.75 / DBVPG 7215 / KCTC 17166 / NRRL Y-17582)</name>
    <name type="common">Yeast</name>
    <dbReference type="NCBI Taxonomy" id="931890"/>
    <lineage>
        <taxon>Eukaryota</taxon>
        <taxon>Fungi</taxon>
        <taxon>Dikarya</taxon>
        <taxon>Ascomycota</taxon>
        <taxon>Saccharomycotina</taxon>
        <taxon>Saccharomycetes</taxon>
        <taxon>Saccharomycetales</taxon>
        <taxon>Saccharomycetaceae</taxon>
        <taxon>Eremothecium</taxon>
    </lineage>
</organism>
<dbReference type="GO" id="GO:0031573">
    <property type="term" value="P:mitotic intra-S DNA damage checkpoint signaling"/>
    <property type="evidence" value="ECO:0007669"/>
    <property type="project" value="EnsemblFungi"/>
</dbReference>
<dbReference type="GO" id="GO:0031422">
    <property type="term" value="C:RecQ family helicase-topoisomerase III complex"/>
    <property type="evidence" value="ECO:0007669"/>
    <property type="project" value="EnsemblFungi"/>
</dbReference>
<feature type="compositionally biased region" description="Basic residues" evidence="13">
    <location>
        <begin position="1367"/>
        <end position="1394"/>
    </location>
</feature>
<evidence type="ECO:0000256" key="12">
    <source>
        <dbReference type="SAM" id="Coils"/>
    </source>
</evidence>
<dbReference type="GO" id="GO:0010520">
    <property type="term" value="P:regulation of reciprocal meiotic recombination"/>
    <property type="evidence" value="ECO:0007669"/>
    <property type="project" value="EnsemblFungi"/>
</dbReference>
<dbReference type="GO" id="GO:0005730">
    <property type="term" value="C:nucleolus"/>
    <property type="evidence" value="ECO:0007669"/>
    <property type="project" value="EnsemblFungi"/>
</dbReference>
<dbReference type="KEGG" id="erc:Ecym_2138"/>
<dbReference type="RefSeq" id="XP_003644707.1">
    <property type="nucleotide sequence ID" value="XM_003644659.1"/>
</dbReference>
<keyword evidence="4" id="KW-0378">Hydrolase</keyword>
<dbReference type="PANTHER" id="PTHR13710:SF153">
    <property type="entry name" value="RECQ-LIKE DNA HELICASE BLM"/>
    <property type="match status" value="1"/>
</dbReference>
<dbReference type="GO" id="GO:0043138">
    <property type="term" value="F:3'-5' DNA helicase activity"/>
    <property type="evidence" value="ECO:0007669"/>
    <property type="project" value="UniProtKB-EC"/>
</dbReference>
<dbReference type="GO" id="GO:0005737">
    <property type="term" value="C:cytoplasm"/>
    <property type="evidence" value="ECO:0007669"/>
    <property type="project" value="TreeGrafter"/>
</dbReference>
<dbReference type="Pfam" id="PF09382">
    <property type="entry name" value="RQC"/>
    <property type="match status" value="1"/>
</dbReference>
<keyword evidence="9" id="KW-0539">Nucleus</keyword>
<dbReference type="FunFam" id="3.40.50.300:FF:000296">
    <property type="entry name" value="ATP-dependent DNA helicase RecQ"/>
    <property type="match status" value="1"/>
</dbReference>
<comment type="subcellular location">
    <subcellularLocation>
        <location evidence="1">Nucleus</location>
    </subcellularLocation>
</comment>
<dbReference type="GO" id="GO:0000706">
    <property type="term" value="P:meiotic DNA double-strand break processing"/>
    <property type="evidence" value="ECO:0007669"/>
    <property type="project" value="EnsemblFungi"/>
</dbReference>
<dbReference type="GO" id="GO:0007534">
    <property type="term" value="P:gene conversion at mating-type locus"/>
    <property type="evidence" value="ECO:0007669"/>
    <property type="project" value="EnsemblFungi"/>
</dbReference>
<evidence type="ECO:0000256" key="1">
    <source>
        <dbReference type="ARBA" id="ARBA00004123"/>
    </source>
</evidence>
<dbReference type="FunCoup" id="G8JNH4">
    <property type="interactions" value="445"/>
</dbReference>
<dbReference type="InterPro" id="IPR032284">
    <property type="entry name" value="RecQ_Zn-bd"/>
</dbReference>
<accession>G8JNH4</accession>
<dbReference type="SMART" id="SM00490">
    <property type="entry name" value="HELICc"/>
    <property type="match status" value="1"/>
</dbReference>
<name>G8JNH4_ERECY</name>
<dbReference type="NCBIfam" id="TIGR00614">
    <property type="entry name" value="recQ_fam"/>
    <property type="match status" value="1"/>
</dbReference>
<evidence type="ECO:0000256" key="5">
    <source>
        <dbReference type="ARBA" id="ARBA00022806"/>
    </source>
</evidence>
<dbReference type="InterPro" id="IPR002464">
    <property type="entry name" value="DNA/RNA_helicase_DEAH_CS"/>
</dbReference>
<dbReference type="Gene3D" id="1.10.10.10">
    <property type="entry name" value="Winged helix-like DNA-binding domain superfamily/Winged helix DNA-binding domain"/>
    <property type="match status" value="1"/>
</dbReference>
<dbReference type="InParanoid" id="G8JNH4"/>
<evidence type="ECO:0000256" key="7">
    <source>
        <dbReference type="ARBA" id="ARBA00023125"/>
    </source>
</evidence>
<dbReference type="FunFam" id="1.10.10.10:FF:000668">
    <property type="entry name" value="ATP-dependent DNA helicase"/>
    <property type="match status" value="1"/>
</dbReference>
<dbReference type="GO" id="GO:0016787">
    <property type="term" value="F:hydrolase activity"/>
    <property type="evidence" value="ECO:0007669"/>
    <property type="project" value="UniProtKB-KW"/>
</dbReference>
<dbReference type="SMART" id="SM00956">
    <property type="entry name" value="RQC"/>
    <property type="match status" value="1"/>
</dbReference>
<dbReference type="Gene3D" id="1.10.150.80">
    <property type="entry name" value="HRDC domain"/>
    <property type="match status" value="1"/>
</dbReference>
<feature type="region of interest" description="Disordered" evidence="13">
    <location>
        <begin position="1352"/>
        <end position="1394"/>
    </location>
</feature>
<dbReference type="OrthoDB" id="10261556at2759"/>
<dbReference type="OMA" id="IQMCHDQ"/>
<dbReference type="EC" id="5.6.2.4" evidence="11"/>
<dbReference type="PROSITE" id="PS51192">
    <property type="entry name" value="HELICASE_ATP_BIND_1"/>
    <property type="match status" value="1"/>
</dbReference>
<dbReference type="Pfam" id="PF00271">
    <property type="entry name" value="Helicase_C"/>
    <property type="match status" value="1"/>
</dbReference>
<dbReference type="InterPro" id="IPR001650">
    <property type="entry name" value="Helicase_C-like"/>
</dbReference>
<reference evidence="17" key="1">
    <citation type="journal article" date="2012" name="G3 (Bethesda)">
        <title>Pichia sorbitophila, an interspecies yeast hybrid reveals early steps of genome resolution following polyploidization.</title>
        <authorList>
            <person name="Leh Louis V."/>
            <person name="Despons L."/>
            <person name="Friedrich A."/>
            <person name="Martin T."/>
            <person name="Durrens P."/>
            <person name="Casaregola S."/>
            <person name="Neuveglise C."/>
            <person name="Fairhead C."/>
            <person name="Marck C."/>
            <person name="Cruz J.A."/>
            <person name="Straub M.L."/>
            <person name="Kugler V."/>
            <person name="Sacerdot C."/>
            <person name="Uzunov Z."/>
            <person name="Thierry A."/>
            <person name="Weiss S."/>
            <person name="Bleykasten C."/>
            <person name="De Montigny J."/>
            <person name="Jacques N."/>
            <person name="Jung P."/>
            <person name="Lemaire M."/>
            <person name="Mallet S."/>
            <person name="Morel G."/>
            <person name="Richard G.F."/>
            <person name="Sarkar A."/>
            <person name="Savel G."/>
            <person name="Schacherer J."/>
            <person name="Seret M.L."/>
            <person name="Talla E."/>
            <person name="Samson G."/>
            <person name="Jubin C."/>
            <person name="Poulain J."/>
            <person name="Vacherie B."/>
            <person name="Barbe V."/>
            <person name="Pelletier E."/>
            <person name="Sherman D.J."/>
            <person name="Westhof E."/>
            <person name="Weissenbach J."/>
            <person name="Baret P.V."/>
            <person name="Wincker P."/>
            <person name="Gaillardin C."/>
            <person name="Dujon B."/>
            <person name="Souciet J.L."/>
        </authorList>
    </citation>
    <scope>NUCLEOTIDE SEQUENCE [LARGE SCALE GENOMIC DNA]</scope>
    <source>
        <strain evidence="17">CBS 270.75 / DBVPG 7215 / KCTC 17166 / NRRL Y-17582</strain>
    </source>
</reference>
<evidence type="ECO:0000313" key="16">
    <source>
        <dbReference type="EMBL" id="AET37890.1"/>
    </source>
</evidence>
<dbReference type="SMART" id="SM00487">
    <property type="entry name" value="DEXDc"/>
    <property type="match status" value="1"/>
</dbReference>
<dbReference type="GO" id="GO:0009378">
    <property type="term" value="F:four-way junction helicase activity"/>
    <property type="evidence" value="ECO:0007669"/>
    <property type="project" value="TreeGrafter"/>
</dbReference>
<dbReference type="HOGENOM" id="CLU_001103_22_1_1"/>
<evidence type="ECO:0000256" key="9">
    <source>
        <dbReference type="ARBA" id="ARBA00023242"/>
    </source>
</evidence>
<dbReference type="GO" id="GO:0045132">
    <property type="term" value="P:meiotic chromosome segregation"/>
    <property type="evidence" value="ECO:0007669"/>
    <property type="project" value="EnsemblFungi"/>
</dbReference>
<dbReference type="GO" id="GO:0000724">
    <property type="term" value="P:double-strand break repair via homologous recombination"/>
    <property type="evidence" value="ECO:0007669"/>
    <property type="project" value="EnsemblFungi"/>
</dbReference>
<keyword evidence="17" id="KW-1185">Reference proteome</keyword>
<dbReference type="Pfam" id="PF00270">
    <property type="entry name" value="DEAD"/>
    <property type="match status" value="1"/>
</dbReference>
<dbReference type="GO" id="GO:0003677">
    <property type="term" value="F:DNA binding"/>
    <property type="evidence" value="ECO:0007669"/>
    <property type="project" value="UniProtKB-KW"/>
</dbReference>
<dbReference type="InterPro" id="IPR022758">
    <property type="entry name" value="Helicase_Sgs1"/>
</dbReference>
<dbReference type="CDD" id="cd18794">
    <property type="entry name" value="SF2_C_RecQ"/>
    <property type="match status" value="1"/>
</dbReference>
<dbReference type="InterPro" id="IPR004589">
    <property type="entry name" value="DNA_helicase_ATP-dep_RecQ"/>
</dbReference>
<sequence length="1394" mass="157569">MARGKWFPNLTGQIKWARESECCLPDKNVLFSILSGENTGRLAKRAREECENGGHGGGISSGYESATEHSVVLQRSNLVSGPIEVENLSAVGKVGWTSKSLNDADKTKEGSVLFEPRIQKQVSGESQLQLIRGSSHVRGSAWSAESSMGHGPRDVEILPRSCKTSELIADGSQSDIPYKLIQLLKQKCLLLQRKCDVLESTTLSEDAKRQQISEKFVPQIDSVSRAICLLEPNINRVESSIASNFTATILNGNVGTDVPVSSSVIPFSTATSIRPPKPSHVISIDLDDEEDGENNVKVGNVVHQERVHISAFSHSEAEKRSTRMLRERQQDVNYRVPAMDDDFAYHMGATHSQERLDDITVEAETEDSHFLSTMDEEIDTDVHDSDREFVADGLENYLNDSHDMDEDYLYHSGSDQGAEFLETNTQSQSLGGDDGNMLNGRSQRSQNRVNEIIIESSPHKLSMDDALQVDNIPEVNLLDHDDDGEMFSDTIVRSVQSVKPQFQFNDMHEDLVDNLSDSDLEAFDQEREYQTQRNDIKELDDDLKIISETSVVEYVPLSHKEIKKENMLTGEQDLLDDDDDDFSISEIKQLSAIPMGSTSVTKTVKEISAPVLPWTAEVFHKLQNIFKLPNFRPNQLEAINATLGGQDVFVLMPTGGGKSLCYQLPAIVKSGNTSGTTIVVSPLISLMQDQVEHLLAKNIKASMFSSKGTAEQRRQTFNLFINGLLDLVYISPEMICASVQCKNAIQKLYRDHKLSRIVVDEAHCVSNWGHDFRPDYKELKFFKEEYPNIPMMALTATASEQVRMDIIHNLQLRQPVFLKQSFNRTNLYYQVLRKSKNSMDEICETIKTKFRGQTGIVYCHSKNSCEQTAATMVRSGVKCAYYHAGMDPDERLQVQQGWQSNKVQVICATVAFGMGIDKPDVRFVYHFTVPRTLEGYYQETGRAGRDGSYSHCIMYYSFRDVRTIQSMIQKDKNLDRENKEKHLNKLQQVMQYCENTTDCRRQLVLSYFNESFNSSDCTKNCDNCRNGHNIEYEDRDVTSEALDIIRLVQSVKDDKVTLIHCQDIYKGSKNAKVIQMCHDQSEFHGLGKRISKADIERIFFHLITLQILQEYSVMNGRGFASDYVKLGPKANNLLKGKMRVHMQFATTPKLSRPSSALGNAYTAGPTQMQEFSQDNPKKSADVGTSRGPQLHLDNFLYHETPLGTSTDLKYNKTACNLTDNDSLEVERHISQSYDKLQAVAIKKAYDYGYTTPNSFMTPHILRNLSVHLPISQPQFDRLCPATESFSKFKYFRNLLLTLKQERENITSVSKTLNRHTLSNSLQQNSMERGSTSHFFVPDKEQEANDFAIVSQIKQTMEPPQSKLPTSSRRKSTVSKAPSKRSRYRKYTKKGSKRR</sequence>
<dbReference type="PROSITE" id="PS51194">
    <property type="entry name" value="HELICASE_CTER"/>
    <property type="match status" value="1"/>
</dbReference>
<evidence type="ECO:0000256" key="2">
    <source>
        <dbReference type="ARBA" id="ARBA00005446"/>
    </source>
</evidence>
<dbReference type="GO" id="GO:0000070">
    <property type="term" value="P:mitotic sister chromatid segregation"/>
    <property type="evidence" value="ECO:0007669"/>
    <property type="project" value="EnsemblFungi"/>
</dbReference>
<feature type="compositionally biased region" description="Polar residues" evidence="13">
    <location>
        <begin position="1352"/>
        <end position="1366"/>
    </location>
</feature>
<dbReference type="PANTHER" id="PTHR13710">
    <property type="entry name" value="DNA HELICASE RECQ FAMILY MEMBER"/>
    <property type="match status" value="1"/>
</dbReference>
<evidence type="ECO:0000256" key="8">
    <source>
        <dbReference type="ARBA" id="ARBA00023235"/>
    </source>
</evidence>
<dbReference type="GO" id="GO:0044547">
    <property type="term" value="F:DNA topoisomerase binding"/>
    <property type="evidence" value="ECO:0007669"/>
    <property type="project" value="EnsemblFungi"/>
</dbReference>
<dbReference type="Pfam" id="PF11408">
    <property type="entry name" value="Helicase_Sgs1"/>
    <property type="match status" value="1"/>
</dbReference>
<dbReference type="InterPro" id="IPR018982">
    <property type="entry name" value="RQC_domain"/>
</dbReference>
<dbReference type="SUPFAM" id="SSF52540">
    <property type="entry name" value="P-loop containing nucleoside triphosphate hydrolases"/>
    <property type="match status" value="2"/>
</dbReference>
<keyword evidence="3" id="KW-0547">Nucleotide-binding</keyword>
<dbReference type="GO" id="GO:0044818">
    <property type="term" value="P:mitotic G2/M transition checkpoint"/>
    <property type="evidence" value="ECO:0007669"/>
    <property type="project" value="EnsemblFungi"/>
</dbReference>
<keyword evidence="12" id="KW-0175">Coiled coil</keyword>
<dbReference type="InterPro" id="IPR011545">
    <property type="entry name" value="DEAD/DEAH_box_helicase_dom"/>
</dbReference>
<dbReference type="GO" id="GO:0006260">
    <property type="term" value="P:DNA replication"/>
    <property type="evidence" value="ECO:0007669"/>
    <property type="project" value="EnsemblFungi"/>
</dbReference>
<keyword evidence="6" id="KW-0067">ATP-binding</keyword>
<keyword evidence="8" id="KW-0413">Isomerase</keyword>
<dbReference type="GO" id="GO:0010947">
    <property type="term" value="P:negative regulation of meiotic joint molecule formation"/>
    <property type="evidence" value="ECO:0007669"/>
    <property type="project" value="EnsemblFungi"/>
</dbReference>